<gene>
    <name evidence="12" type="ORF">KP79_PYT20447</name>
</gene>
<comment type="similarity">
    <text evidence="2">Belongs to the GLI C2H2-type zinc-finger protein family.</text>
</comment>
<sequence>MIGTFVERSDPQHLSSPGVGYGHPEGSAMVQNQQYGYYNSQTSGYGVPYSNVGNLNSRELFLRRTAEFGLSGSDVSSNVSSRPGMLFPPPSSGFHSQHHQEVSPHVLLQGLHDVTSYHNPRQHMHGQPGYYMSGHSPEYISRNDQMGLNPATRPEQYGHENQPFMNPINMLQNGTGPFFRYMRPPIKQERTCMWIDTDQPEPKKPCNKVFFTMHEIVNHITIDHVGGPEQANHTCFWQECPREGKPFKAKYKLVNHIRVHTGEKPFPCPFPGCGKVFARSENLKIHKRIHTGEKPFKCDFDGCDRRFANSSDRKKHSHVHTSDKPYNCRVRGCDKSYTHPSSLRKHMKIHGDISPDMEKSDSESHSESSESVSRTTPSNDVTMHSHQSPPSAESVPESKPILTSSAVTSHMDQNNGIPVPEVPKLNDWFVCHPRTMTSAPSKEHASFPSIAPLSSFHPMPIMQYS</sequence>
<dbReference type="InterPro" id="IPR043359">
    <property type="entry name" value="GLI-like"/>
</dbReference>
<dbReference type="GO" id="GO:0000978">
    <property type="term" value="F:RNA polymerase II cis-regulatory region sequence-specific DNA binding"/>
    <property type="evidence" value="ECO:0007669"/>
    <property type="project" value="TreeGrafter"/>
</dbReference>
<comment type="subcellular location">
    <subcellularLocation>
        <location evidence="1">Nucleus</location>
    </subcellularLocation>
</comment>
<keyword evidence="6" id="KW-0862">Zinc</keyword>
<evidence type="ECO:0000256" key="6">
    <source>
        <dbReference type="ARBA" id="ARBA00022833"/>
    </source>
</evidence>
<protein>
    <submittedName>
        <fullName evidence="12">Zinc finger protein ZIC 1</fullName>
    </submittedName>
</protein>
<keyword evidence="4" id="KW-0677">Repeat</keyword>
<accession>A0A210Q7H8</accession>
<dbReference type="SUPFAM" id="SSF57667">
    <property type="entry name" value="beta-beta-alpha zinc fingers"/>
    <property type="match status" value="2"/>
</dbReference>
<evidence type="ECO:0000256" key="5">
    <source>
        <dbReference type="ARBA" id="ARBA00022771"/>
    </source>
</evidence>
<keyword evidence="5 9" id="KW-0863">Zinc-finger</keyword>
<dbReference type="EMBL" id="NEDP02004706">
    <property type="protein sequence ID" value="OWF44649.1"/>
    <property type="molecule type" value="Genomic_DNA"/>
</dbReference>
<dbReference type="SMART" id="SM00355">
    <property type="entry name" value="ZnF_C2H2"/>
    <property type="match status" value="4"/>
</dbReference>
<proteinExistence type="inferred from homology"/>
<dbReference type="GO" id="GO:0000981">
    <property type="term" value="F:DNA-binding transcription factor activity, RNA polymerase II-specific"/>
    <property type="evidence" value="ECO:0007669"/>
    <property type="project" value="TreeGrafter"/>
</dbReference>
<dbReference type="FunFam" id="3.30.160.60:FF:000039">
    <property type="entry name" value="Zinc finger protein ZIC 1"/>
    <property type="match status" value="1"/>
</dbReference>
<dbReference type="PROSITE" id="PS00028">
    <property type="entry name" value="ZINC_FINGER_C2H2_1"/>
    <property type="match status" value="3"/>
</dbReference>
<dbReference type="GO" id="GO:0008270">
    <property type="term" value="F:zinc ion binding"/>
    <property type="evidence" value="ECO:0007669"/>
    <property type="project" value="UniProtKB-KW"/>
</dbReference>
<dbReference type="InterPro" id="IPR036236">
    <property type="entry name" value="Znf_C2H2_sf"/>
</dbReference>
<evidence type="ECO:0000256" key="2">
    <source>
        <dbReference type="ARBA" id="ARBA00010831"/>
    </source>
</evidence>
<evidence type="ECO:0000256" key="1">
    <source>
        <dbReference type="ARBA" id="ARBA00004123"/>
    </source>
</evidence>
<feature type="compositionally biased region" description="Basic and acidic residues" evidence="10">
    <location>
        <begin position="352"/>
        <end position="368"/>
    </location>
</feature>
<dbReference type="Pfam" id="PF18366">
    <property type="entry name" value="zf_ZIC"/>
    <property type="match status" value="1"/>
</dbReference>
<evidence type="ECO:0000259" key="11">
    <source>
        <dbReference type="PROSITE" id="PS50157"/>
    </source>
</evidence>
<keyword evidence="8" id="KW-0539">Nucleus</keyword>
<organism evidence="12 13">
    <name type="scientific">Mizuhopecten yessoensis</name>
    <name type="common">Japanese scallop</name>
    <name type="synonym">Patinopecten yessoensis</name>
    <dbReference type="NCBI Taxonomy" id="6573"/>
    <lineage>
        <taxon>Eukaryota</taxon>
        <taxon>Metazoa</taxon>
        <taxon>Spiralia</taxon>
        <taxon>Lophotrochozoa</taxon>
        <taxon>Mollusca</taxon>
        <taxon>Bivalvia</taxon>
        <taxon>Autobranchia</taxon>
        <taxon>Pteriomorphia</taxon>
        <taxon>Pectinida</taxon>
        <taxon>Pectinoidea</taxon>
        <taxon>Pectinidae</taxon>
        <taxon>Mizuhopecten</taxon>
    </lineage>
</organism>
<feature type="domain" description="C2H2-type" evidence="11">
    <location>
        <begin position="266"/>
        <end position="295"/>
    </location>
</feature>
<evidence type="ECO:0000256" key="7">
    <source>
        <dbReference type="ARBA" id="ARBA00023125"/>
    </source>
</evidence>
<feature type="region of interest" description="Disordered" evidence="10">
    <location>
        <begin position="1"/>
        <end position="25"/>
    </location>
</feature>
<evidence type="ECO:0000256" key="8">
    <source>
        <dbReference type="ARBA" id="ARBA00023242"/>
    </source>
</evidence>
<evidence type="ECO:0000313" key="13">
    <source>
        <dbReference type="Proteomes" id="UP000242188"/>
    </source>
</evidence>
<dbReference type="Proteomes" id="UP000242188">
    <property type="component" value="Unassembled WGS sequence"/>
</dbReference>
<evidence type="ECO:0000256" key="4">
    <source>
        <dbReference type="ARBA" id="ARBA00022737"/>
    </source>
</evidence>
<keyword evidence="7" id="KW-0238">DNA-binding</keyword>
<reference evidence="12 13" key="1">
    <citation type="journal article" date="2017" name="Nat. Ecol. Evol.">
        <title>Scallop genome provides insights into evolution of bilaterian karyotype and development.</title>
        <authorList>
            <person name="Wang S."/>
            <person name="Zhang J."/>
            <person name="Jiao W."/>
            <person name="Li J."/>
            <person name="Xun X."/>
            <person name="Sun Y."/>
            <person name="Guo X."/>
            <person name="Huan P."/>
            <person name="Dong B."/>
            <person name="Zhang L."/>
            <person name="Hu X."/>
            <person name="Sun X."/>
            <person name="Wang J."/>
            <person name="Zhao C."/>
            <person name="Wang Y."/>
            <person name="Wang D."/>
            <person name="Huang X."/>
            <person name="Wang R."/>
            <person name="Lv J."/>
            <person name="Li Y."/>
            <person name="Zhang Z."/>
            <person name="Liu B."/>
            <person name="Lu W."/>
            <person name="Hui Y."/>
            <person name="Liang J."/>
            <person name="Zhou Z."/>
            <person name="Hou R."/>
            <person name="Li X."/>
            <person name="Liu Y."/>
            <person name="Li H."/>
            <person name="Ning X."/>
            <person name="Lin Y."/>
            <person name="Zhao L."/>
            <person name="Xing Q."/>
            <person name="Dou J."/>
            <person name="Li Y."/>
            <person name="Mao J."/>
            <person name="Guo H."/>
            <person name="Dou H."/>
            <person name="Li T."/>
            <person name="Mu C."/>
            <person name="Jiang W."/>
            <person name="Fu Q."/>
            <person name="Fu X."/>
            <person name="Miao Y."/>
            <person name="Liu J."/>
            <person name="Yu Q."/>
            <person name="Li R."/>
            <person name="Liao H."/>
            <person name="Li X."/>
            <person name="Kong Y."/>
            <person name="Jiang Z."/>
            <person name="Chourrout D."/>
            <person name="Li R."/>
            <person name="Bao Z."/>
        </authorList>
    </citation>
    <scope>NUCLEOTIDE SEQUENCE [LARGE SCALE GENOMIC DNA]</scope>
    <source>
        <strain evidence="12 13">PY_sf001</strain>
    </source>
</reference>
<dbReference type="OrthoDB" id="3214149at2759"/>
<feature type="domain" description="C2H2-type" evidence="11">
    <location>
        <begin position="326"/>
        <end position="355"/>
    </location>
</feature>
<feature type="domain" description="C2H2-type" evidence="11">
    <location>
        <begin position="238"/>
        <end position="265"/>
    </location>
</feature>
<name>A0A210Q7H8_MIZYE</name>
<evidence type="ECO:0000256" key="9">
    <source>
        <dbReference type="PROSITE-ProRule" id="PRU00042"/>
    </source>
</evidence>
<keyword evidence="3" id="KW-0479">Metal-binding</keyword>
<dbReference type="PROSITE" id="PS50157">
    <property type="entry name" value="ZINC_FINGER_C2H2_2"/>
    <property type="match status" value="4"/>
</dbReference>
<dbReference type="Pfam" id="PF23561">
    <property type="entry name" value="zf-C2H2_15"/>
    <property type="match status" value="1"/>
</dbReference>
<keyword evidence="13" id="KW-1185">Reference proteome</keyword>
<dbReference type="FunFam" id="3.30.160.60:FF:000041">
    <property type="entry name" value="Zinc finger protein ZIC 1"/>
    <property type="match status" value="1"/>
</dbReference>
<feature type="compositionally biased region" description="Polar residues" evidence="10">
    <location>
        <begin position="374"/>
        <end position="391"/>
    </location>
</feature>
<dbReference type="Gene3D" id="3.30.160.60">
    <property type="entry name" value="Classic Zinc Finger"/>
    <property type="match status" value="4"/>
</dbReference>
<dbReference type="GO" id="GO:0005634">
    <property type="term" value="C:nucleus"/>
    <property type="evidence" value="ECO:0007669"/>
    <property type="project" value="UniProtKB-SubCell"/>
</dbReference>
<comment type="caution">
    <text evidence="12">The sequence shown here is derived from an EMBL/GenBank/DDBJ whole genome shotgun (WGS) entry which is preliminary data.</text>
</comment>
<dbReference type="FunFam" id="3.30.160.60:FF:000035">
    <property type="entry name" value="Zinc finger protein ZIC 1"/>
    <property type="match status" value="1"/>
</dbReference>
<feature type="domain" description="C2H2-type" evidence="11">
    <location>
        <begin position="296"/>
        <end position="325"/>
    </location>
</feature>
<feature type="region of interest" description="Disordered" evidence="10">
    <location>
        <begin position="352"/>
        <end position="399"/>
    </location>
</feature>
<dbReference type="InterPro" id="IPR056436">
    <property type="entry name" value="Znf-C2H2_ZIC1-5/GLI1-3-like"/>
</dbReference>
<dbReference type="InterPro" id="IPR013087">
    <property type="entry name" value="Znf_C2H2_type"/>
</dbReference>
<dbReference type="InterPro" id="IPR041643">
    <property type="entry name" value="Znf_ZIC"/>
</dbReference>
<dbReference type="PANTHER" id="PTHR45718:SF8">
    <property type="entry name" value="GLIS FAMILY ZINC FINGER 2"/>
    <property type="match status" value="1"/>
</dbReference>
<feature type="region of interest" description="Disordered" evidence="10">
    <location>
        <begin position="117"/>
        <end position="161"/>
    </location>
</feature>
<dbReference type="Pfam" id="PF00096">
    <property type="entry name" value="zf-C2H2"/>
    <property type="match status" value="2"/>
</dbReference>
<evidence type="ECO:0000256" key="10">
    <source>
        <dbReference type="SAM" id="MobiDB-lite"/>
    </source>
</evidence>
<dbReference type="AlphaFoldDB" id="A0A210Q7H8"/>
<evidence type="ECO:0000256" key="3">
    <source>
        <dbReference type="ARBA" id="ARBA00022723"/>
    </source>
</evidence>
<dbReference type="PANTHER" id="PTHR45718">
    <property type="entry name" value="TRANSCRIPTIONAL ACTIVATOR CUBITUS INTERRUPTUS"/>
    <property type="match status" value="1"/>
</dbReference>
<evidence type="ECO:0000313" key="12">
    <source>
        <dbReference type="EMBL" id="OWF44649.1"/>
    </source>
</evidence>
<dbReference type="FunFam" id="3.30.160.60:FF:001330">
    <property type="entry name" value="Zinc finger protein ZIC 4"/>
    <property type="match status" value="1"/>
</dbReference>